<keyword evidence="5" id="KW-1185">Reference proteome</keyword>
<comment type="caution">
    <text evidence="4">The sequence shown here is derived from an EMBL/GenBank/DDBJ whole genome shotgun (WGS) entry which is preliminary data.</text>
</comment>
<dbReference type="CDD" id="cd06911">
    <property type="entry name" value="VirB9_CagX_TrbG"/>
    <property type="match status" value="1"/>
</dbReference>
<comment type="similarity">
    <text evidence="1">Belongs to the TrbG/VirB9 family.</text>
</comment>
<feature type="signal peptide" evidence="3">
    <location>
        <begin position="1"/>
        <end position="23"/>
    </location>
</feature>
<dbReference type="AlphaFoldDB" id="A0A2N7VEN6"/>
<dbReference type="RefSeq" id="WP_102648444.1">
    <property type="nucleotide sequence ID" value="NZ_PNYA01000030.1"/>
</dbReference>
<reference evidence="4 5" key="1">
    <citation type="submission" date="2018-01" db="EMBL/GenBank/DDBJ databases">
        <title>Whole genome analyses suggest that Burkholderia sensu lato contains two further novel genera in the rhizoxinica-symbiotica group Mycetohabitans gen. nov., and Trinickia gen. nov.: implications for the evolution of diazotrophy and nodulation in the Burkholderiaceae.</title>
        <authorList>
            <person name="Estrada-de los Santos P."/>
            <person name="Palmer M."/>
            <person name="Chavez-Ramirez B."/>
            <person name="Beukes C."/>
            <person name="Steenkamp E.T."/>
            <person name="Hirsch A.M."/>
            <person name="Manyaka P."/>
            <person name="Maluk M."/>
            <person name="Lafos M."/>
            <person name="Crook M."/>
            <person name="Gross E."/>
            <person name="Simon M.F."/>
            <person name="Bueno dos Reis Junior F."/>
            <person name="Poole P.S."/>
            <person name="Venter S.N."/>
            <person name="James E.K."/>
        </authorList>
    </citation>
    <scope>NUCLEOTIDE SEQUENCE [LARGE SCALE GENOMIC DNA]</scope>
    <source>
        <strain evidence="4 5">GIMN1.004</strain>
    </source>
</reference>
<evidence type="ECO:0000256" key="2">
    <source>
        <dbReference type="ARBA" id="ARBA00022729"/>
    </source>
</evidence>
<evidence type="ECO:0000256" key="3">
    <source>
        <dbReference type="SAM" id="SignalP"/>
    </source>
</evidence>
<dbReference type="OrthoDB" id="9773431at2"/>
<accession>A0A2N7VEN6</accession>
<sequence>MNARLFGLAAAIVGVMGSTGALGQVTPGVCGSDEHIRCAVFDQNETYKVLYRPGNATVVQLEAGEVIDGPASGLGVGDHEAWTVGSKANWAIFKPKAKQAQTNFVIVTAKRRYILDLERARPGETPTWSLTFVYPDTLALLAAKTRGKEVRAQAMLRASASQSAHRNENYEMQGDTILAPTALWDDGRFTYFEFGTSRDIPAIYRKLPDGREAMVNGHMDGDTWVVHDTAAHFVLRLGQSVLGIRNNRYTPDGELNPLGTTVPGEVRLLKNGESDEQ</sequence>
<gene>
    <name evidence="4" type="ORF">C0Z18_26690</name>
</gene>
<dbReference type="InterPro" id="IPR010258">
    <property type="entry name" value="Conjugal_tfr_TrbG/VirB9/CagX"/>
</dbReference>
<evidence type="ECO:0000313" key="5">
    <source>
        <dbReference type="Proteomes" id="UP000235616"/>
    </source>
</evidence>
<evidence type="ECO:0000256" key="1">
    <source>
        <dbReference type="ARBA" id="ARBA00006135"/>
    </source>
</evidence>
<dbReference type="InterPro" id="IPR033645">
    <property type="entry name" value="VirB9/CagX/TrbG_C"/>
</dbReference>
<dbReference type="Pfam" id="PF03524">
    <property type="entry name" value="CagX"/>
    <property type="match status" value="1"/>
</dbReference>
<protein>
    <submittedName>
        <fullName evidence="4">Conjugal transfer protein TrbG</fullName>
    </submittedName>
</protein>
<dbReference type="Proteomes" id="UP000235616">
    <property type="component" value="Unassembled WGS sequence"/>
</dbReference>
<keyword evidence="2 3" id="KW-0732">Signal</keyword>
<proteinExistence type="inferred from homology"/>
<feature type="chain" id="PRO_5014886050" evidence="3">
    <location>
        <begin position="24"/>
        <end position="277"/>
    </location>
</feature>
<dbReference type="EMBL" id="PNYA01000030">
    <property type="protein sequence ID" value="PMS15605.1"/>
    <property type="molecule type" value="Genomic_DNA"/>
</dbReference>
<evidence type="ECO:0000313" key="4">
    <source>
        <dbReference type="EMBL" id="PMS15605.1"/>
    </source>
</evidence>
<organism evidence="4 5">
    <name type="scientific">Trinickia dabaoshanensis</name>
    <dbReference type="NCBI Taxonomy" id="564714"/>
    <lineage>
        <taxon>Bacteria</taxon>
        <taxon>Pseudomonadati</taxon>
        <taxon>Pseudomonadota</taxon>
        <taxon>Betaproteobacteria</taxon>
        <taxon>Burkholderiales</taxon>
        <taxon>Burkholderiaceae</taxon>
        <taxon>Trinickia</taxon>
    </lineage>
</organism>
<dbReference type="InterPro" id="IPR038161">
    <property type="entry name" value="VirB9/CagX/TrbG_C_sf"/>
</dbReference>
<dbReference type="Gene3D" id="2.60.40.2500">
    <property type="match status" value="1"/>
</dbReference>
<name>A0A2N7VEN6_9BURK</name>